<dbReference type="HOGENOM" id="CLU_1047373_0_0_1"/>
<evidence type="ECO:0000313" key="6">
    <source>
        <dbReference type="Proteomes" id="UP000026915"/>
    </source>
</evidence>
<protein>
    <recommendedName>
        <fullName evidence="4">DDE Tnp4 domain-containing protein</fullName>
    </recommendedName>
</protein>
<dbReference type="Gramene" id="EOY31247">
    <property type="protein sequence ID" value="EOY31247"/>
    <property type="gene ID" value="TCM_038207"/>
</dbReference>
<dbReference type="EMBL" id="CM001887">
    <property type="protein sequence ID" value="EOY31247.1"/>
    <property type="molecule type" value="Genomic_DNA"/>
</dbReference>
<dbReference type="GO" id="GO:0046872">
    <property type="term" value="F:metal ion binding"/>
    <property type="evidence" value="ECO:0007669"/>
    <property type="project" value="UniProtKB-KW"/>
</dbReference>
<keyword evidence="3" id="KW-0812">Transmembrane</keyword>
<sequence length="266" mass="30493">MQTQNQVLTPQLVSLLSSATFVAHFFILSHDLFLLPSQCFSLESLLSSLAPLLLSPRPPPFPPFPSLCFSSFADTYRAIYTVCKLINDKLGNSLDFQADIIRIVIFGYLNYLALFKKTLIKFASNKALLVSRGIKRVINGPCYKLGDGYSVLQYILDNSCFPLLPWLITPYLRPNEERDSLNLPKKEFNAVHSQAMGLIEMAFGRVRASWQFLSKSSASHCQKKMWRSLREGEEELRPVFEEEVNEIWQRIWDAIALHLNWVSLRK</sequence>
<feature type="transmembrane region" description="Helical" evidence="3">
    <location>
        <begin position="12"/>
        <end position="35"/>
    </location>
</feature>
<dbReference type="InParanoid" id="A0A061GQ32"/>
<evidence type="ECO:0000313" key="5">
    <source>
        <dbReference type="EMBL" id="EOY31247.1"/>
    </source>
</evidence>
<name>A0A061GQ32_THECC</name>
<keyword evidence="2" id="KW-0479">Metal-binding</keyword>
<organism evidence="5 6">
    <name type="scientific">Theobroma cacao</name>
    <name type="common">Cacao</name>
    <name type="synonym">Cocoa</name>
    <dbReference type="NCBI Taxonomy" id="3641"/>
    <lineage>
        <taxon>Eukaryota</taxon>
        <taxon>Viridiplantae</taxon>
        <taxon>Streptophyta</taxon>
        <taxon>Embryophyta</taxon>
        <taxon>Tracheophyta</taxon>
        <taxon>Spermatophyta</taxon>
        <taxon>Magnoliopsida</taxon>
        <taxon>eudicotyledons</taxon>
        <taxon>Gunneridae</taxon>
        <taxon>Pentapetalae</taxon>
        <taxon>rosids</taxon>
        <taxon>malvids</taxon>
        <taxon>Malvales</taxon>
        <taxon>Malvaceae</taxon>
        <taxon>Byttnerioideae</taxon>
        <taxon>Theobroma</taxon>
    </lineage>
</organism>
<evidence type="ECO:0000256" key="1">
    <source>
        <dbReference type="ARBA" id="ARBA00001968"/>
    </source>
</evidence>
<reference evidence="5 6" key="1">
    <citation type="journal article" date="2013" name="Genome Biol.">
        <title>The genome sequence of the most widely cultivated cacao type and its use to identify candidate genes regulating pod color.</title>
        <authorList>
            <person name="Motamayor J.C."/>
            <person name="Mockaitis K."/>
            <person name="Schmutz J."/>
            <person name="Haiminen N."/>
            <person name="Iii D.L."/>
            <person name="Cornejo O."/>
            <person name="Findley S.D."/>
            <person name="Zheng P."/>
            <person name="Utro F."/>
            <person name="Royaert S."/>
            <person name="Saski C."/>
            <person name="Jenkins J."/>
            <person name="Podicheti R."/>
            <person name="Zhao M."/>
            <person name="Scheffler B.E."/>
            <person name="Stack J.C."/>
            <person name="Feltus F.A."/>
            <person name="Mustiga G.M."/>
            <person name="Amores F."/>
            <person name="Phillips W."/>
            <person name="Marelli J.P."/>
            <person name="May G.D."/>
            <person name="Shapiro H."/>
            <person name="Ma J."/>
            <person name="Bustamante C.D."/>
            <person name="Schnell R.J."/>
            <person name="Main D."/>
            <person name="Gilbert D."/>
            <person name="Parida L."/>
            <person name="Kuhn D.N."/>
        </authorList>
    </citation>
    <scope>NUCLEOTIDE SEQUENCE [LARGE SCALE GENOMIC DNA]</scope>
    <source>
        <strain evidence="6">cv. Matina 1-6</strain>
    </source>
</reference>
<evidence type="ECO:0000256" key="2">
    <source>
        <dbReference type="ARBA" id="ARBA00022723"/>
    </source>
</evidence>
<comment type="cofactor">
    <cofactor evidence="1">
        <name>a divalent metal cation</name>
        <dbReference type="ChEBI" id="CHEBI:60240"/>
    </cofactor>
</comment>
<feature type="domain" description="DDE Tnp4" evidence="4">
    <location>
        <begin position="153"/>
        <end position="217"/>
    </location>
</feature>
<accession>A0A061GQ32</accession>
<evidence type="ECO:0000259" key="4">
    <source>
        <dbReference type="Pfam" id="PF13359"/>
    </source>
</evidence>
<gene>
    <name evidence="5" type="ORF">TCM_038207</name>
</gene>
<dbReference type="STRING" id="3641.A0A061GQ32"/>
<evidence type="ECO:0000256" key="3">
    <source>
        <dbReference type="SAM" id="Phobius"/>
    </source>
</evidence>
<proteinExistence type="predicted"/>
<dbReference type="eggNOG" id="KOG4585">
    <property type="taxonomic scope" value="Eukaryota"/>
</dbReference>
<keyword evidence="3" id="KW-0472">Membrane</keyword>
<keyword evidence="3" id="KW-1133">Transmembrane helix</keyword>
<dbReference type="Pfam" id="PF13359">
    <property type="entry name" value="DDE_Tnp_4"/>
    <property type="match status" value="1"/>
</dbReference>
<dbReference type="Proteomes" id="UP000026915">
    <property type="component" value="Chromosome 9"/>
</dbReference>
<dbReference type="InterPro" id="IPR027806">
    <property type="entry name" value="HARBI1_dom"/>
</dbReference>
<dbReference type="AlphaFoldDB" id="A0A061GQ32"/>
<keyword evidence="6" id="KW-1185">Reference proteome</keyword>